<comment type="caution">
    <text evidence="2">The sequence shown here is derived from an EMBL/GenBank/DDBJ whole genome shotgun (WGS) entry which is preliminary data.</text>
</comment>
<organism evidence="2 3">
    <name type="scientific">Puccinia sorghi</name>
    <dbReference type="NCBI Taxonomy" id="27349"/>
    <lineage>
        <taxon>Eukaryota</taxon>
        <taxon>Fungi</taxon>
        <taxon>Dikarya</taxon>
        <taxon>Basidiomycota</taxon>
        <taxon>Pucciniomycotina</taxon>
        <taxon>Pucciniomycetes</taxon>
        <taxon>Pucciniales</taxon>
        <taxon>Pucciniaceae</taxon>
        <taxon>Puccinia</taxon>
    </lineage>
</organism>
<dbReference type="STRING" id="27349.A0A0L6V5K3"/>
<dbReference type="AlphaFoldDB" id="A0A0L6V5K3"/>
<dbReference type="Proteomes" id="UP000037035">
    <property type="component" value="Unassembled WGS sequence"/>
</dbReference>
<evidence type="ECO:0000256" key="1">
    <source>
        <dbReference type="SAM" id="MobiDB-lite"/>
    </source>
</evidence>
<dbReference type="OrthoDB" id="2506920at2759"/>
<accession>A0A0L6V5K3</accession>
<dbReference type="VEuPathDB" id="FungiDB:VP01_2526g2"/>
<reference evidence="2 3" key="1">
    <citation type="submission" date="2015-08" db="EMBL/GenBank/DDBJ databases">
        <title>Next Generation Sequencing and Analysis of the Genome of Puccinia sorghi L Schw, the Causal Agent of Maize Common Rust.</title>
        <authorList>
            <person name="Rochi L."/>
            <person name="Burguener G."/>
            <person name="Darino M."/>
            <person name="Turjanski A."/>
            <person name="Kreff E."/>
            <person name="Dieguez M.J."/>
            <person name="Sacco F."/>
        </authorList>
    </citation>
    <scope>NUCLEOTIDE SEQUENCE [LARGE SCALE GENOMIC DNA]</scope>
    <source>
        <strain evidence="2 3">RO10H11247</strain>
    </source>
</reference>
<name>A0A0L6V5K3_9BASI</name>
<evidence type="ECO:0000313" key="3">
    <source>
        <dbReference type="Proteomes" id="UP000037035"/>
    </source>
</evidence>
<feature type="compositionally biased region" description="Polar residues" evidence="1">
    <location>
        <begin position="11"/>
        <end position="22"/>
    </location>
</feature>
<keyword evidence="3" id="KW-1185">Reference proteome</keyword>
<evidence type="ECO:0000313" key="2">
    <source>
        <dbReference type="EMBL" id="KNZ55994.1"/>
    </source>
</evidence>
<proteinExistence type="predicted"/>
<sequence length="80" mass="9204">MFSSEHFRKSFNLSVESSSQPEGQKAERERKQENVDIADLIKVQKELLTIYQEKQRSFESFSNDMIMGKDLTGLDEESGA</sequence>
<gene>
    <name evidence="2" type="ORF">VP01_2526g2</name>
</gene>
<feature type="region of interest" description="Disordered" evidence="1">
    <location>
        <begin position="1"/>
        <end position="34"/>
    </location>
</feature>
<protein>
    <submittedName>
        <fullName evidence="2">Uncharacterized protein</fullName>
    </submittedName>
</protein>
<dbReference type="EMBL" id="LAVV01007421">
    <property type="protein sequence ID" value="KNZ55994.1"/>
    <property type="molecule type" value="Genomic_DNA"/>
</dbReference>
<feature type="compositionally biased region" description="Basic and acidic residues" evidence="1">
    <location>
        <begin position="24"/>
        <end position="34"/>
    </location>
</feature>